<accession>A0A484MQG3</accession>
<dbReference type="EMBL" id="OOIL02004181">
    <property type="protein sequence ID" value="VFQ90757.1"/>
    <property type="molecule type" value="Genomic_DNA"/>
</dbReference>
<keyword evidence="2" id="KW-1185">Reference proteome</keyword>
<evidence type="ECO:0000313" key="1">
    <source>
        <dbReference type="EMBL" id="VFQ90757.1"/>
    </source>
</evidence>
<feature type="non-terminal residue" evidence="1">
    <location>
        <position position="1"/>
    </location>
</feature>
<gene>
    <name evidence="1" type="ORF">CCAM_LOCUS32533</name>
</gene>
<evidence type="ECO:0000313" key="2">
    <source>
        <dbReference type="Proteomes" id="UP000595140"/>
    </source>
</evidence>
<dbReference type="Proteomes" id="UP000595140">
    <property type="component" value="Unassembled WGS sequence"/>
</dbReference>
<organism evidence="1 2">
    <name type="scientific">Cuscuta campestris</name>
    <dbReference type="NCBI Taxonomy" id="132261"/>
    <lineage>
        <taxon>Eukaryota</taxon>
        <taxon>Viridiplantae</taxon>
        <taxon>Streptophyta</taxon>
        <taxon>Embryophyta</taxon>
        <taxon>Tracheophyta</taxon>
        <taxon>Spermatophyta</taxon>
        <taxon>Magnoliopsida</taxon>
        <taxon>eudicotyledons</taxon>
        <taxon>Gunneridae</taxon>
        <taxon>Pentapetalae</taxon>
        <taxon>asterids</taxon>
        <taxon>lamiids</taxon>
        <taxon>Solanales</taxon>
        <taxon>Convolvulaceae</taxon>
        <taxon>Cuscuteae</taxon>
        <taxon>Cuscuta</taxon>
        <taxon>Cuscuta subgen. Grammica</taxon>
        <taxon>Cuscuta sect. Cleistogrammica</taxon>
    </lineage>
</organism>
<proteinExistence type="predicted"/>
<dbReference type="AlphaFoldDB" id="A0A484MQG3"/>
<sequence length="364" mass="41625">RPPPNTLGRDKFRIFTNDRIHHRQGLDLRSRRRWPFRSTDSKGLEESYVLSSTRLARQDEKEPALASQPTRNSTFTFRTQNKVFQLFHSHYNKTFCITECGYKRYHLWFDLDTIRWVIESIPRVSGFRSWALFLFGDNRTIELSAGSNRRGEFIRIQEKRREGKRYILIPSGPKNADVGLFIKALSFFYDKVTKTVQSQALDTVPVLTTVPQAPIQPQNLALATNTQHLEGRVAHIGENEDDMMVEEDNCLIVATTSPMSEYRPAAFHGGPVPTPSHAIFPTLSPFAPPFVPVLTNNFATLFSHNAVENKRCDDQDPSSKTHDKNRVLLLNAVEDIIEDRDGPILYTHSDGEDIVFIDTKLKPL</sequence>
<protein>
    <submittedName>
        <fullName evidence="1">Uncharacterized protein</fullName>
    </submittedName>
</protein>
<name>A0A484MQG3_9ASTE</name>
<reference evidence="1 2" key="1">
    <citation type="submission" date="2018-04" db="EMBL/GenBank/DDBJ databases">
        <authorList>
            <person name="Vogel A."/>
        </authorList>
    </citation>
    <scope>NUCLEOTIDE SEQUENCE [LARGE SCALE GENOMIC DNA]</scope>
</reference>
<dbReference type="OrthoDB" id="1329247at2759"/>